<evidence type="ECO:0000313" key="6">
    <source>
        <dbReference type="Proteomes" id="UP001072034"/>
    </source>
</evidence>
<dbReference type="InterPro" id="IPR014756">
    <property type="entry name" value="Ig_E-set"/>
</dbReference>
<accession>A0ABT4I7L1</accession>
<comment type="similarity">
    <text evidence="1">Belongs to the glycosyl hydrolase 13 family.</text>
</comment>
<dbReference type="InterPro" id="IPR011839">
    <property type="entry name" value="Pullul_strch"/>
</dbReference>
<comment type="caution">
    <text evidence="5">The sequence shown here is derived from an EMBL/GenBank/DDBJ whole genome shotgun (WGS) entry which is preliminary data.</text>
</comment>
<dbReference type="EMBL" id="JAPTMY010000011">
    <property type="protein sequence ID" value="MCZ0857709.1"/>
    <property type="molecule type" value="Genomic_DNA"/>
</dbReference>
<feature type="domain" description="Pullulanase N2" evidence="4">
    <location>
        <begin position="44"/>
        <end position="188"/>
    </location>
</feature>
<feature type="region of interest" description="Disordered" evidence="2">
    <location>
        <begin position="217"/>
        <end position="254"/>
    </location>
</feature>
<dbReference type="SUPFAM" id="SSF51011">
    <property type="entry name" value="Glycosyl hydrolase domain"/>
    <property type="match status" value="1"/>
</dbReference>
<gene>
    <name evidence="5" type="primary">pulA</name>
    <name evidence="5" type="ORF">OHJ16_06590</name>
</gene>
<organism evidence="5 6">
    <name type="scientific">Actinomyces israelii</name>
    <dbReference type="NCBI Taxonomy" id="1659"/>
    <lineage>
        <taxon>Bacteria</taxon>
        <taxon>Bacillati</taxon>
        <taxon>Actinomycetota</taxon>
        <taxon>Actinomycetes</taxon>
        <taxon>Actinomycetales</taxon>
        <taxon>Actinomycetaceae</taxon>
        <taxon>Actinomyces</taxon>
    </lineage>
</organism>
<proteinExistence type="inferred from homology"/>
<evidence type="ECO:0000256" key="2">
    <source>
        <dbReference type="SAM" id="MobiDB-lite"/>
    </source>
</evidence>
<sequence length="1004" mass="107066">MTVDPRPGAESPDGAVPADWPTDPGPYRHHDAPVRRSIPGIGQTRAYWVDETTLAWPVDLLPHGVTPSMCVGPGGDPPRSAPPVSFGLVASPDGQVRVENGMLHRGSRGFELSLVLTGEVAPEVVAAHPQLAGYLALTTADEFGAPRLGREDVEALLTGQLAVVQRTTVASGGWLTAFTGVQIWPVIDRFWGRAASARDGSAPLGVRFVEVAGAEPGDAGGAAGPDGAAGAGSDVGAPGSQAASGPGSGDGRTVPAGDALPAFALWAPTALAVTLLAWETGDATGSAPLVDGPPARLPACRCDDGRWEVGAGRVGAGAQYLWEVEVFVPSTGRIELNLVTDPYSTALTLDSRRSVAVDLNQRALKPSSWCENLNPVVDSDAARVIYELHMRDFSAIDASVPPELRGTYAAFTVDSVGTRHLGALVSAGIDTLHLLPIFDIASVPENRADQQVPEIPADASAASRRPQAAVTAVADQDAYSWGYDPYHWMAPEGSYAREGRQDGGARTREVREMVGALHGMGLQVVLDQVYNHTAAAGQDRYSVLDRIVPGYYHRLDADGAVEMSTCHNNVATERAMAERLMIDACVAWVRHYRVDGFRFGLMGYHSVGTMARLREALEEVAEDAVGHPIYLYGEGWHMGEVDDNVLFRQASQGQLGELGIGTFNDRVRDAVHGGSVEQPDPRTDQGLGSGEVTDPNALESRREDASRRDLAWRSDLMRLSLAGNLREFTLLTSDGHWRRGEEIGYGDSPAAYGVQPADSIAYVSSHNDETLFDRLAYKLPLTTSMADRVRMNTLCLAAVTLGQSPAFWAAGCEMLRSKSLDADSRDSGDHFNAIDWTGRDNGWGRGLPPADRNFESWIIQADLLARDELRPTTHDIAVAQAQALDLLRLRRSTPLFSLGSAELIRERVSFPVCGPQAQPGVIVMVIDDGAGEADVDPALDGVVVVLNATPHEISQRVDALVGRFLVLSDVQAGGADPVVRETRFDPATGTVTVPARTVAVLVEP</sequence>
<dbReference type="NCBIfam" id="TIGR02103">
    <property type="entry name" value="pullul_strch"/>
    <property type="match status" value="1"/>
</dbReference>
<dbReference type="SUPFAM" id="SSF81296">
    <property type="entry name" value="E set domains"/>
    <property type="match status" value="2"/>
</dbReference>
<dbReference type="Gene3D" id="3.20.20.80">
    <property type="entry name" value="Glycosidases"/>
    <property type="match status" value="1"/>
</dbReference>
<dbReference type="InterPro" id="IPR017853">
    <property type="entry name" value="GH"/>
</dbReference>
<name>A0ABT4I7L1_9ACTO</name>
<dbReference type="Gene3D" id="2.60.40.10">
    <property type="entry name" value="Immunoglobulins"/>
    <property type="match status" value="1"/>
</dbReference>
<evidence type="ECO:0000259" key="4">
    <source>
        <dbReference type="Pfam" id="PF17967"/>
    </source>
</evidence>
<dbReference type="Gene3D" id="2.60.40.1180">
    <property type="entry name" value="Golgi alpha-mannosidase II"/>
    <property type="match status" value="1"/>
</dbReference>
<feature type="compositionally biased region" description="Low complexity" evidence="2">
    <location>
        <begin position="231"/>
        <end position="245"/>
    </location>
</feature>
<dbReference type="Proteomes" id="UP001072034">
    <property type="component" value="Unassembled WGS sequence"/>
</dbReference>
<dbReference type="InterPro" id="IPR013783">
    <property type="entry name" value="Ig-like_fold"/>
</dbReference>
<dbReference type="SUPFAM" id="SSF51445">
    <property type="entry name" value="(Trans)glycosidases"/>
    <property type="match status" value="1"/>
</dbReference>
<dbReference type="Gene3D" id="2.60.40.1130">
    <property type="entry name" value="Rab geranylgeranyltransferase alpha-subunit, insert domain"/>
    <property type="match status" value="1"/>
</dbReference>
<feature type="compositionally biased region" description="Gly residues" evidence="2">
    <location>
        <begin position="218"/>
        <end position="230"/>
    </location>
</feature>
<feature type="domain" description="Alpha-1,6-glucosidases pullulanase-type C-terminal" evidence="3">
    <location>
        <begin position="839"/>
        <end position="1003"/>
    </location>
</feature>
<dbReference type="CDD" id="cd11341">
    <property type="entry name" value="AmyAc_Pullulanase_LD-like"/>
    <property type="match status" value="1"/>
</dbReference>
<feature type="region of interest" description="Disordered" evidence="2">
    <location>
        <begin position="672"/>
        <end position="704"/>
    </location>
</feature>
<dbReference type="InterPro" id="IPR013780">
    <property type="entry name" value="Glyco_hydro_b"/>
</dbReference>
<evidence type="ECO:0000313" key="5">
    <source>
        <dbReference type="EMBL" id="MCZ0857709.1"/>
    </source>
</evidence>
<dbReference type="PANTHER" id="PTHR43002">
    <property type="entry name" value="GLYCOGEN DEBRANCHING ENZYME"/>
    <property type="match status" value="1"/>
</dbReference>
<dbReference type="InterPro" id="IPR040671">
    <property type="entry name" value="Pullulanase_N2"/>
</dbReference>
<feature type="region of interest" description="Disordered" evidence="2">
    <location>
        <begin position="1"/>
        <end position="36"/>
    </location>
</feature>
<dbReference type="RefSeq" id="WP_268917245.1">
    <property type="nucleotide sequence ID" value="NZ_JAPTMY010000011.1"/>
</dbReference>
<reference evidence="5" key="1">
    <citation type="submission" date="2022-10" db="EMBL/GenBank/DDBJ databases">
        <title>Genome sequence of Actinomyces israelii ATCC 10048.</title>
        <authorList>
            <person name="Watt R.M."/>
            <person name="Tong W.M."/>
        </authorList>
    </citation>
    <scope>NUCLEOTIDE SEQUENCE</scope>
    <source>
        <strain evidence="5">ATCC 10048</strain>
    </source>
</reference>
<protein>
    <submittedName>
        <fullName evidence="5">Pullulanase-type alpha-1,6-glucosidase</fullName>
    </submittedName>
</protein>
<evidence type="ECO:0000259" key="3">
    <source>
        <dbReference type="Pfam" id="PF11852"/>
    </source>
</evidence>
<dbReference type="Pfam" id="PF11852">
    <property type="entry name" value="Pullul_strch_C"/>
    <property type="match status" value="1"/>
</dbReference>
<dbReference type="InterPro" id="IPR024561">
    <property type="entry name" value="Pullul_strch_C"/>
</dbReference>
<evidence type="ECO:0000256" key="1">
    <source>
        <dbReference type="ARBA" id="ARBA00008061"/>
    </source>
</evidence>
<dbReference type="Pfam" id="PF17967">
    <property type="entry name" value="Pullulanase_N2"/>
    <property type="match status" value="1"/>
</dbReference>
<keyword evidence="6" id="KW-1185">Reference proteome</keyword>